<dbReference type="Gene3D" id="3.30.565.10">
    <property type="entry name" value="Histidine kinase-like ATPase, C-terminal domain"/>
    <property type="match status" value="1"/>
</dbReference>
<evidence type="ECO:0000256" key="2">
    <source>
        <dbReference type="ARBA" id="ARBA00012438"/>
    </source>
</evidence>
<evidence type="ECO:0000256" key="3">
    <source>
        <dbReference type="ARBA" id="ARBA00022553"/>
    </source>
</evidence>
<protein>
    <recommendedName>
        <fullName evidence="2">histidine kinase</fullName>
        <ecNumber evidence="2">2.7.13.3</ecNumber>
    </recommendedName>
</protein>
<evidence type="ECO:0000256" key="4">
    <source>
        <dbReference type="SAM" id="Phobius"/>
    </source>
</evidence>
<dbReference type="PANTHER" id="PTHR43547">
    <property type="entry name" value="TWO-COMPONENT HISTIDINE KINASE"/>
    <property type="match status" value="1"/>
</dbReference>
<feature type="transmembrane region" description="Helical" evidence="4">
    <location>
        <begin position="15"/>
        <end position="35"/>
    </location>
</feature>
<feature type="domain" description="Histidine kinase" evidence="5">
    <location>
        <begin position="343"/>
        <end position="557"/>
    </location>
</feature>
<dbReference type="InterPro" id="IPR011006">
    <property type="entry name" value="CheY-like_superfamily"/>
</dbReference>
<dbReference type="PANTHER" id="PTHR43547:SF2">
    <property type="entry name" value="HYBRID SIGNAL TRANSDUCTION HISTIDINE KINASE C"/>
    <property type="match status" value="1"/>
</dbReference>
<dbReference type="NCBIfam" id="TIGR00229">
    <property type="entry name" value="sensory_box"/>
    <property type="match status" value="1"/>
</dbReference>
<dbReference type="CDD" id="cd00082">
    <property type="entry name" value="HisKA"/>
    <property type="match status" value="1"/>
</dbReference>
<dbReference type="GO" id="GO:0000155">
    <property type="term" value="F:phosphorelay sensor kinase activity"/>
    <property type="evidence" value="ECO:0007669"/>
    <property type="project" value="InterPro"/>
</dbReference>
<keyword evidence="4" id="KW-0812">Transmembrane</keyword>
<reference evidence="7 8" key="2">
    <citation type="submission" date="2020-08" db="EMBL/GenBank/DDBJ databases">
        <authorList>
            <person name="Partida-Martinez L."/>
            <person name="Huntemann M."/>
            <person name="Clum A."/>
            <person name="Wang J."/>
            <person name="Palaniappan K."/>
            <person name="Ritter S."/>
            <person name="Chen I.-M."/>
            <person name="Stamatis D."/>
            <person name="Reddy T."/>
            <person name="O'Malley R."/>
            <person name="Daum C."/>
            <person name="Shapiro N."/>
            <person name="Ivanova N."/>
            <person name="Kyrpides N."/>
            <person name="Woyke T."/>
        </authorList>
    </citation>
    <scope>NUCLEOTIDE SEQUENCE [LARGE SCALE GENOMIC DNA]</scope>
    <source>
        <strain evidence="7 8">AS3.13</strain>
    </source>
</reference>
<dbReference type="CDD" id="cd00156">
    <property type="entry name" value="REC"/>
    <property type="match status" value="1"/>
</dbReference>
<dbReference type="CDD" id="cd19410">
    <property type="entry name" value="HK9-like_sensor"/>
    <property type="match status" value="1"/>
</dbReference>
<dbReference type="Gene3D" id="3.30.450.20">
    <property type="entry name" value="PAS domain"/>
    <property type="match status" value="1"/>
</dbReference>
<dbReference type="InterPro" id="IPR003594">
    <property type="entry name" value="HATPase_dom"/>
</dbReference>
<dbReference type="RefSeq" id="WP_184503862.1">
    <property type="nucleotide sequence ID" value="NZ_JACHBT010000001.1"/>
</dbReference>
<dbReference type="SUPFAM" id="SSF47384">
    <property type="entry name" value="Homodimeric domain of signal transducing histidine kinase"/>
    <property type="match status" value="1"/>
</dbReference>
<comment type="caution">
    <text evidence="7">The sequence shown here is derived from an EMBL/GenBank/DDBJ whole genome shotgun (WGS) entry which is preliminary data.</text>
</comment>
<dbReference type="SUPFAM" id="SSF55874">
    <property type="entry name" value="ATPase domain of HSP90 chaperone/DNA topoisomerase II/histidine kinase"/>
    <property type="match status" value="1"/>
</dbReference>
<dbReference type="EMBL" id="JACHBT010000001">
    <property type="protein sequence ID" value="MBB6503376.1"/>
    <property type="molecule type" value="Genomic_DNA"/>
</dbReference>
<comment type="catalytic activity">
    <reaction evidence="1">
        <text>ATP + protein L-histidine = ADP + protein N-phospho-L-histidine.</text>
        <dbReference type="EC" id="2.7.13.3"/>
    </reaction>
</comment>
<dbReference type="Gene3D" id="3.40.50.2300">
    <property type="match status" value="1"/>
</dbReference>
<dbReference type="EC" id="2.7.13.3" evidence="2"/>
<dbReference type="InterPro" id="IPR004358">
    <property type="entry name" value="Sig_transdc_His_kin-like_C"/>
</dbReference>
<dbReference type="InterPro" id="IPR005467">
    <property type="entry name" value="His_kinase_dom"/>
</dbReference>
<feature type="transmembrane region" description="Helical" evidence="4">
    <location>
        <begin position="181"/>
        <end position="201"/>
    </location>
</feature>
<evidence type="ECO:0000313" key="7">
    <source>
        <dbReference type="EMBL" id="MBB6503376.1"/>
    </source>
</evidence>
<dbReference type="PRINTS" id="PR00344">
    <property type="entry name" value="BCTRLSENSOR"/>
</dbReference>
<dbReference type="InterPro" id="IPR036097">
    <property type="entry name" value="HisK_dim/P_sf"/>
</dbReference>
<gene>
    <name evidence="7" type="ORF">F4693_000325</name>
</gene>
<evidence type="ECO:0000259" key="5">
    <source>
        <dbReference type="PROSITE" id="PS50109"/>
    </source>
</evidence>
<keyword evidence="3" id="KW-0597">Phosphoprotein</keyword>
<dbReference type="SMART" id="SM00387">
    <property type="entry name" value="HATPase_c"/>
    <property type="match status" value="1"/>
</dbReference>
<dbReference type="CDD" id="cd00075">
    <property type="entry name" value="HATPase"/>
    <property type="match status" value="1"/>
</dbReference>
<dbReference type="InterPro" id="IPR007891">
    <property type="entry name" value="CHASE3"/>
</dbReference>
<organism evidence="7 8">
    <name type="scientific">Sphingomonas endophytica</name>
    <dbReference type="NCBI Taxonomy" id="869719"/>
    <lineage>
        <taxon>Bacteria</taxon>
        <taxon>Pseudomonadati</taxon>
        <taxon>Pseudomonadota</taxon>
        <taxon>Alphaproteobacteria</taxon>
        <taxon>Sphingomonadales</taxon>
        <taxon>Sphingomonadaceae</taxon>
        <taxon>Sphingomonas</taxon>
    </lineage>
</organism>
<dbReference type="Pfam" id="PF02518">
    <property type="entry name" value="HATPase_c"/>
    <property type="match status" value="1"/>
</dbReference>
<dbReference type="SUPFAM" id="SSF52172">
    <property type="entry name" value="CheY-like"/>
    <property type="match status" value="1"/>
</dbReference>
<accession>A0A7X0J941</accession>
<dbReference type="InterPro" id="IPR000014">
    <property type="entry name" value="PAS"/>
</dbReference>
<dbReference type="Proteomes" id="UP000522313">
    <property type="component" value="Unassembled WGS sequence"/>
</dbReference>
<dbReference type="CDD" id="cd00130">
    <property type="entry name" value="PAS"/>
    <property type="match status" value="1"/>
</dbReference>
<dbReference type="PROSITE" id="PS50109">
    <property type="entry name" value="HIS_KIN"/>
    <property type="match status" value="1"/>
</dbReference>
<keyword evidence="4" id="KW-1133">Transmembrane helix</keyword>
<dbReference type="Pfam" id="PF00512">
    <property type="entry name" value="HisKA"/>
    <property type="match status" value="1"/>
</dbReference>
<dbReference type="Gene3D" id="1.10.287.130">
    <property type="match status" value="1"/>
</dbReference>
<name>A0A7X0J941_9SPHN</name>
<keyword evidence="4" id="KW-0472">Membrane</keyword>
<dbReference type="Pfam" id="PF05227">
    <property type="entry name" value="CHASE3"/>
    <property type="match status" value="1"/>
</dbReference>
<proteinExistence type="predicted"/>
<evidence type="ECO:0000256" key="1">
    <source>
        <dbReference type="ARBA" id="ARBA00000085"/>
    </source>
</evidence>
<feature type="domain" description="PAS" evidence="6">
    <location>
        <begin position="217"/>
        <end position="264"/>
    </location>
</feature>
<evidence type="ECO:0000313" key="8">
    <source>
        <dbReference type="Proteomes" id="UP000522313"/>
    </source>
</evidence>
<reference evidence="7 8" key="1">
    <citation type="submission" date="2020-08" db="EMBL/GenBank/DDBJ databases">
        <title>The Agave Microbiome: Exploring the role of microbial communities in plant adaptations to desert environments.</title>
        <authorList>
            <person name="Partida-Martinez L.P."/>
        </authorList>
    </citation>
    <scope>NUCLEOTIDE SEQUENCE [LARGE SCALE GENOMIC DNA]</scope>
    <source>
        <strain evidence="7 8">AS3.13</strain>
    </source>
</reference>
<dbReference type="PROSITE" id="PS50112">
    <property type="entry name" value="PAS"/>
    <property type="match status" value="1"/>
</dbReference>
<dbReference type="InterPro" id="IPR003661">
    <property type="entry name" value="HisK_dim/P_dom"/>
</dbReference>
<dbReference type="AlphaFoldDB" id="A0A7X0J941"/>
<dbReference type="SMART" id="SM00091">
    <property type="entry name" value="PAS"/>
    <property type="match status" value="1"/>
</dbReference>
<dbReference type="InterPro" id="IPR035965">
    <property type="entry name" value="PAS-like_dom_sf"/>
</dbReference>
<sequence length="689" mass="73049">MTTLAPPAPPSRWRFLLIATLTPLLLAALIGWTGVEHARSLEAQAEAARSFERERMLLLLMSAVKDAETAQRGLLLTGDRAFLAPYAPARAEVERLLGAAGAAGRSLRPAIAAKFAELDATIALFERGDAAAMRREVASGRGKRIMDALRDAVAAAAAAERTRSAERSASFRRHRDDSYRLLEVSGALAGLILLGVILALWRSLSERHAAARAAHEAATRHAAILASTTDTLLIVTTGGTIETINAAGQDLLGYSAAELSARDLATVLPSRAGGDDLRARFGAGAARGVFPDQVARRRDGSDVTVDVAIGVMHGPDGDRLVLSLRDASDRLRIARAKDELISTVSHELRTPLTSVVGSLALLRAADAGEWPPQAVRLVAIADNNARRLIRLIDDMLDVDRIESGQLTIARKPLDLRTITAQATLDGEGVAQRHAMTLVDVVAPAPVMVAGDVGRLLQVVTNLVSNAIHASVRGETVTLRTEVAGGRARVSVDDHGPGVPADLRSRLFDRFQSQRASGGTGLGLAIAREIVRRLDGTIWFEDRAGGGTRFAFDLPLLTDATGDAAGQAGTPLILHVDDDHDLCEAMTVALEDVATMICAKGLDAARADMRDRRPTLVLLDMALGDGTGAALIPELLDAGGQPIPLVLLTAADVPPEIARRATAVLVKGRHDLAAVVETIRRQLRELGAHR</sequence>
<dbReference type="SUPFAM" id="SSF55785">
    <property type="entry name" value="PYP-like sensor domain (PAS domain)"/>
    <property type="match status" value="1"/>
</dbReference>
<evidence type="ECO:0000259" key="6">
    <source>
        <dbReference type="PROSITE" id="PS50112"/>
    </source>
</evidence>
<dbReference type="SMART" id="SM00388">
    <property type="entry name" value="HisKA"/>
    <property type="match status" value="1"/>
</dbReference>
<dbReference type="InterPro" id="IPR036890">
    <property type="entry name" value="HATPase_C_sf"/>
</dbReference>